<keyword evidence="4" id="KW-0762">Sugar transport</keyword>
<feature type="transmembrane region" description="Helical" evidence="8">
    <location>
        <begin position="67"/>
        <end position="85"/>
    </location>
</feature>
<evidence type="ECO:0000256" key="4">
    <source>
        <dbReference type="ARBA" id="ARBA00022597"/>
    </source>
</evidence>
<feature type="transmembrane region" description="Helical" evidence="8">
    <location>
        <begin position="118"/>
        <end position="138"/>
    </location>
</feature>
<dbReference type="Proteomes" id="UP000542125">
    <property type="component" value="Unassembled WGS sequence"/>
</dbReference>
<protein>
    <submittedName>
        <fullName evidence="11">Lactose/cellobiose-specific phosphotransferase system IIC component</fullName>
    </submittedName>
</protein>
<evidence type="ECO:0000256" key="2">
    <source>
        <dbReference type="ARBA" id="ARBA00022448"/>
    </source>
</evidence>
<keyword evidence="11" id="KW-0808">Transferase</keyword>
<dbReference type="GO" id="GO:0071111">
    <property type="term" value="F:cyclic-guanylate-specific phosphodiesterase activity"/>
    <property type="evidence" value="ECO:0007669"/>
    <property type="project" value="InterPro"/>
</dbReference>
<dbReference type="SUPFAM" id="SSF141868">
    <property type="entry name" value="EAL domain-like"/>
    <property type="match status" value="1"/>
</dbReference>
<evidence type="ECO:0000256" key="7">
    <source>
        <dbReference type="ARBA" id="ARBA00023136"/>
    </source>
</evidence>
<feature type="domain" description="PTS EIIC type-3" evidence="10">
    <location>
        <begin position="1"/>
        <end position="377"/>
    </location>
</feature>
<feature type="transmembrane region" description="Helical" evidence="8">
    <location>
        <begin position="311"/>
        <end position="335"/>
    </location>
</feature>
<feature type="transmembrane region" description="Helical" evidence="8">
    <location>
        <begin position="92"/>
        <end position="112"/>
    </location>
</feature>
<dbReference type="InterPro" id="IPR003352">
    <property type="entry name" value="PTS_EIIC"/>
</dbReference>
<reference evidence="11 12" key="1">
    <citation type="submission" date="2020-07" db="EMBL/GenBank/DDBJ databases">
        <title>Genomic Encyclopedia of Type Strains, Phase IV (KMG-V): Genome sequencing to study the core and pangenomes of soil and plant-associated prokaryotes.</title>
        <authorList>
            <person name="Whitman W."/>
        </authorList>
    </citation>
    <scope>NUCLEOTIDE SEQUENCE [LARGE SCALE GENOMIC DNA]</scope>
    <source>
        <strain evidence="11 12">SAS40</strain>
    </source>
</reference>
<dbReference type="PANTHER" id="PTHR33121:SF15">
    <property type="entry name" value="BLUE LIGHT- AND TEMPERATURE-REGULATED ANTIREPRESSOR BLUF"/>
    <property type="match status" value="1"/>
</dbReference>
<feature type="transmembrane region" description="Helical" evidence="8">
    <location>
        <begin position="159"/>
        <end position="184"/>
    </location>
</feature>
<keyword evidence="2" id="KW-0813">Transport</keyword>
<evidence type="ECO:0000256" key="3">
    <source>
        <dbReference type="ARBA" id="ARBA00022475"/>
    </source>
</evidence>
<gene>
    <name evidence="11" type="ORF">FHW18_002113</name>
</gene>
<keyword evidence="3" id="KW-1003">Cell membrane</keyword>
<evidence type="ECO:0000256" key="5">
    <source>
        <dbReference type="ARBA" id="ARBA00022692"/>
    </source>
</evidence>
<dbReference type="InterPro" id="IPR035919">
    <property type="entry name" value="EAL_sf"/>
</dbReference>
<dbReference type="Pfam" id="PF02378">
    <property type="entry name" value="PTS_EIIC"/>
    <property type="match status" value="1"/>
</dbReference>
<evidence type="ECO:0000256" key="1">
    <source>
        <dbReference type="ARBA" id="ARBA00004651"/>
    </source>
</evidence>
<name>A0A7Y9ITK3_9BURK</name>
<dbReference type="CDD" id="cd01948">
    <property type="entry name" value="EAL"/>
    <property type="match status" value="1"/>
</dbReference>
<dbReference type="GO" id="GO:0009401">
    <property type="term" value="P:phosphoenolpyruvate-dependent sugar phosphotransferase system"/>
    <property type="evidence" value="ECO:0007669"/>
    <property type="project" value="InterPro"/>
</dbReference>
<comment type="subcellular location">
    <subcellularLocation>
        <location evidence="1">Cell membrane</location>
        <topology evidence="1">Multi-pass membrane protein</topology>
    </subcellularLocation>
</comment>
<dbReference type="InterPro" id="IPR001633">
    <property type="entry name" value="EAL_dom"/>
</dbReference>
<dbReference type="PROSITE" id="PS51105">
    <property type="entry name" value="PTS_EIIC_TYPE_3"/>
    <property type="match status" value="1"/>
</dbReference>
<accession>A0A7Y9ITK3</accession>
<comment type="caution">
    <text evidence="11">The sequence shown here is derived from an EMBL/GenBank/DDBJ whole genome shotgun (WGS) entry which is preliminary data.</text>
</comment>
<organism evidence="11 12">
    <name type="scientific">Pigmentiphaga litoralis</name>
    <dbReference type="NCBI Taxonomy" id="516702"/>
    <lineage>
        <taxon>Bacteria</taxon>
        <taxon>Pseudomonadati</taxon>
        <taxon>Pseudomonadota</taxon>
        <taxon>Betaproteobacteria</taxon>
        <taxon>Burkholderiales</taxon>
        <taxon>Alcaligenaceae</taxon>
        <taxon>Pigmentiphaga</taxon>
    </lineage>
</organism>
<evidence type="ECO:0000313" key="11">
    <source>
        <dbReference type="EMBL" id="NYE82842.1"/>
    </source>
</evidence>
<dbReference type="Pfam" id="PF00563">
    <property type="entry name" value="EAL"/>
    <property type="match status" value="1"/>
</dbReference>
<dbReference type="InterPro" id="IPR050706">
    <property type="entry name" value="Cyclic-di-GMP_PDE-like"/>
</dbReference>
<feature type="transmembrane region" description="Helical" evidence="8">
    <location>
        <begin position="285"/>
        <end position="305"/>
    </location>
</feature>
<dbReference type="EMBL" id="JACBYR010000001">
    <property type="protein sequence ID" value="NYE82842.1"/>
    <property type="molecule type" value="Genomic_DNA"/>
</dbReference>
<dbReference type="GO" id="GO:0008982">
    <property type="term" value="F:protein-N(PI)-phosphohistidine-sugar phosphotransferase activity"/>
    <property type="evidence" value="ECO:0007669"/>
    <property type="project" value="InterPro"/>
</dbReference>
<dbReference type="Gene3D" id="3.20.20.450">
    <property type="entry name" value="EAL domain"/>
    <property type="match status" value="1"/>
</dbReference>
<evidence type="ECO:0000256" key="6">
    <source>
        <dbReference type="ARBA" id="ARBA00022989"/>
    </source>
</evidence>
<evidence type="ECO:0000259" key="10">
    <source>
        <dbReference type="PROSITE" id="PS51105"/>
    </source>
</evidence>
<feature type="domain" description="EAL" evidence="9">
    <location>
        <begin position="421"/>
        <end position="667"/>
    </location>
</feature>
<evidence type="ECO:0000259" key="9">
    <source>
        <dbReference type="PROSITE" id="PS50883"/>
    </source>
</evidence>
<keyword evidence="12" id="KW-1185">Reference proteome</keyword>
<evidence type="ECO:0000256" key="8">
    <source>
        <dbReference type="SAM" id="Phobius"/>
    </source>
</evidence>
<evidence type="ECO:0000313" key="12">
    <source>
        <dbReference type="Proteomes" id="UP000542125"/>
    </source>
</evidence>
<dbReference type="PANTHER" id="PTHR33121">
    <property type="entry name" value="CYCLIC DI-GMP PHOSPHODIESTERASE PDEF"/>
    <property type="match status" value="1"/>
</dbReference>
<dbReference type="GO" id="GO:0005886">
    <property type="term" value="C:plasma membrane"/>
    <property type="evidence" value="ECO:0007669"/>
    <property type="project" value="UniProtKB-SubCell"/>
</dbReference>
<keyword evidence="6 8" id="KW-1133">Transmembrane helix</keyword>
<dbReference type="RefSeq" id="WP_179586042.1">
    <property type="nucleotide sequence ID" value="NZ_JACBYR010000001.1"/>
</dbReference>
<dbReference type="InterPro" id="IPR004501">
    <property type="entry name" value="PTS_EIIC_3"/>
</dbReference>
<keyword evidence="7 8" id="KW-0472">Membrane</keyword>
<sequence>MDTSPAASAKRYPSIGNLLFTLQEAFVALLPYLLLSAATSVLAQGFVTYQWSLGPLHADTVVSTAYVLRGLFPLLLVISIAYHLARAHAMDTAITVLLSIVVYLGQDALRGITSQPPSHLPLSALVTPLVTVGLLRAVMKLPFTRVVRYRSMNHHVAAALNHGLPFTLVFVLATAAMMVIHFGLGKGAAGVTSMVGGLQLSNGALLIANSVISHLLWFVGLHGNNVFDLLVDGRSLEQFIFPNLTYYKFLDLFAGFGGAGAGLSLMIAILIVARDRHSRIIARTAAPFLVCNVTEVLIYGLPIVFNRRLLVPFVCVPLLNMGIAYLVLAQGWITFNGSSASWITPIFLDSYLMTGGLRAALLQAALLILSVLVYMPFVRRFSASQSTRMLRESLASRLGIEGDLQVRQGAGFQHAQSFILRSNIETQRVIELITANRLTLYYQPKIRASDQRCLGFEALLRLEFADGRVVGPYFLETLELAGLASVIDLWVCNEARRTLNSWDATGFHPRVAINLHPDTLGDPHCIDRILATLSGRNVEFEIIERAFATSPAMAEGIRRLRASGLRISIDDFGTGYSSLHSLYHLDADTIKLDKSLIDIVHTDRGYAIYRAICALCKELEFELIAEGVETEAQFALAKSLGVDAVQGWCFAPALNAEKAREYAVAHG</sequence>
<dbReference type="SMART" id="SM00052">
    <property type="entry name" value="EAL"/>
    <property type="match status" value="1"/>
</dbReference>
<keyword evidence="5 8" id="KW-0812">Transmembrane</keyword>
<proteinExistence type="predicted"/>
<dbReference type="AlphaFoldDB" id="A0A7Y9ITK3"/>
<dbReference type="PROSITE" id="PS50883">
    <property type="entry name" value="EAL"/>
    <property type="match status" value="1"/>
</dbReference>
<feature type="transmembrane region" description="Helical" evidence="8">
    <location>
        <begin position="356"/>
        <end position="377"/>
    </location>
</feature>
<feature type="transmembrane region" description="Helical" evidence="8">
    <location>
        <begin position="252"/>
        <end position="273"/>
    </location>
</feature>